<protein>
    <submittedName>
        <fullName evidence="1">Uncharacterized protein</fullName>
    </submittedName>
</protein>
<dbReference type="EMBL" id="CAAALY010251890">
    <property type="protein sequence ID" value="VEL36300.1"/>
    <property type="molecule type" value="Genomic_DNA"/>
</dbReference>
<accession>A0A448XH38</accession>
<keyword evidence="2" id="KW-1185">Reference proteome</keyword>
<dbReference type="AlphaFoldDB" id="A0A448XH38"/>
<proteinExistence type="predicted"/>
<organism evidence="1 2">
    <name type="scientific">Protopolystoma xenopodis</name>
    <dbReference type="NCBI Taxonomy" id="117903"/>
    <lineage>
        <taxon>Eukaryota</taxon>
        <taxon>Metazoa</taxon>
        <taxon>Spiralia</taxon>
        <taxon>Lophotrochozoa</taxon>
        <taxon>Platyhelminthes</taxon>
        <taxon>Monogenea</taxon>
        <taxon>Polyopisthocotylea</taxon>
        <taxon>Polystomatidea</taxon>
        <taxon>Polystomatidae</taxon>
        <taxon>Protopolystoma</taxon>
    </lineage>
</organism>
<sequence>MHDRVLGRNQKTCLDSFQARRTCFMQTDNKLMCSSKHSILAASVLGRSERQTFGLAQSEASFIGTLSYSTSRPRGWLARLVKLRRVNNFSVPVIDSKSSSSGLRELQTQSLVSAMNYGAHYTPVSIGGMSAAERIHMRQVVVSERAGKH</sequence>
<dbReference type="Proteomes" id="UP000784294">
    <property type="component" value="Unassembled WGS sequence"/>
</dbReference>
<evidence type="ECO:0000313" key="1">
    <source>
        <dbReference type="EMBL" id="VEL36300.1"/>
    </source>
</evidence>
<gene>
    <name evidence="1" type="ORF">PXEA_LOCUS29740</name>
</gene>
<evidence type="ECO:0000313" key="2">
    <source>
        <dbReference type="Proteomes" id="UP000784294"/>
    </source>
</evidence>
<comment type="caution">
    <text evidence="1">The sequence shown here is derived from an EMBL/GenBank/DDBJ whole genome shotgun (WGS) entry which is preliminary data.</text>
</comment>
<name>A0A448XH38_9PLAT</name>
<reference evidence="1" key="1">
    <citation type="submission" date="2018-11" db="EMBL/GenBank/DDBJ databases">
        <authorList>
            <consortium name="Pathogen Informatics"/>
        </authorList>
    </citation>
    <scope>NUCLEOTIDE SEQUENCE</scope>
</reference>